<gene>
    <name evidence="2" type="ORF">OFUS_LOCUS9505</name>
</gene>
<name>A0A8S4NRV7_OWEFU</name>
<feature type="compositionally biased region" description="Basic and acidic residues" evidence="1">
    <location>
        <begin position="234"/>
        <end position="246"/>
    </location>
</feature>
<dbReference type="Proteomes" id="UP000749559">
    <property type="component" value="Unassembled WGS sequence"/>
</dbReference>
<feature type="compositionally biased region" description="Acidic residues" evidence="1">
    <location>
        <begin position="21"/>
        <end position="30"/>
    </location>
</feature>
<feature type="compositionally biased region" description="Acidic residues" evidence="1">
    <location>
        <begin position="180"/>
        <end position="227"/>
    </location>
</feature>
<protein>
    <submittedName>
        <fullName evidence="2">Uncharacterized protein</fullName>
    </submittedName>
</protein>
<evidence type="ECO:0000313" key="3">
    <source>
        <dbReference type="Proteomes" id="UP000749559"/>
    </source>
</evidence>
<dbReference type="EMBL" id="CAIIXF020000005">
    <property type="protein sequence ID" value="CAH1783138.1"/>
    <property type="molecule type" value="Genomic_DNA"/>
</dbReference>
<accession>A0A8S4NRV7</accession>
<sequence>MLHDPVYGIGLLESQNKVDESLSEEEDTASNEDVSGSGEEGSGEESSGVDGSGSGGAETELVGGEIIGSGSTEPMTVDVVNAEYKTDAQLPNAPKDEGFMDYEEKRKIDRPTQTDDNEQTNSESNEGHIFAANDDEHVQNDVEVVVTAVDSATHEKDPNVDKDYSELDTDTEQNKIETTVESEEFDQMFGNVDEEYEQTQSEEESESENEPQTEEEPEIEKEPESEEAPQNRLKRTEAEHRNDEGHVSVVAVASKESQQNKGRWLFGFIPFKWLIP</sequence>
<evidence type="ECO:0000256" key="1">
    <source>
        <dbReference type="SAM" id="MobiDB-lite"/>
    </source>
</evidence>
<reference evidence="2" key="1">
    <citation type="submission" date="2022-03" db="EMBL/GenBank/DDBJ databases">
        <authorList>
            <person name="Martin C."/>
        </authorList>
    </citation>
    <scope>NUCLEOTIDE SEQUENCE</scope>
</reference>
<dbReference type="AlphaFoldDB" id="A0A8S4NRV7"/>
<feature type="compositionally biased region" description="Basic and acidic residues" evidence="1">
    <location>
        <begin position="152"/>
        <end position="165"/>
    </location>
</feature>
<feature type="region of interest" description="Disordered" evidence="1">
    <location>
        <begin position="1"/>
        <end position="247"/>
    </location>
</feature>
<keyword evidence="3" id="KW-1185">Reference proteome</keyword>
<comment type="caution">
    <text evidence="2">The sequence shown here is derived from an EMBL/GenBank/DDBJ whole genome shotgun (WGS) entry which is preliminary data.</text>
</comment>
<feature type="compositionally biased region" description="Basic and acidic residues" evidence="1">
    <location>
        <begin position="94"/>
        <end position="113"/>
    </location>
</feature>
<organism evidence="2 3">
    <name type="scientific">Owenia fusiformis</name>
    <name type="common">Polychaete worm</name>
    <dbReference type="NCBI Taxonomy" id="6347"/>
    <lineage>
        <taxon>Eukaryota</taxon>
        <taxon>Metazoa</taxon>
        <taxon>Spiralia</taxon>
        <taxon>Lophotrochozoa</taxon>
        <taxon>Annelida</taxon>
        <taxon>Polychaeta</taxon>
        <taxon>Sedentaria</taxon>
        <taxon>Canalipalpata</taxon>
        <taxon>Sabellida</taxon>
        <taxon>Oweniida</taxon>
        <taxon>Oweniidae</taxon>
        <taxon>Owenia</taxon>
    </lineage>
</organism>
<evidence type="ECO:0000313" key="2">
    <source>
        <dbReference type="EMBL" id="CAH1783138.1"/>
    </source>
</evidence>
<proteinExistence type="predicted"/>